<dbReference type="Proteomes" id="UP000265160">
    <property type="component" value="Unplaced"/>
</dbReference>
<dbReference type="SUPFAM" id="SSF56219">
    <property type="entry name" value="DNase I-like"/>
    <property type="match status" value="1"/>
</dbReference>
<organism evidence="1 2">
    <name type="scientific">Maylandia zebra</name>
    <name type="common">zebra mbuna</name>
    <dbReference type="NCBI Taxonomy" id="106582"/>
    <lineage>
        <taxon>Eukaryota</taxon>
        <taxon>Metazoa</taxon>
        <taxon>Chordata</taxon>
        <taxon>Craniata</taxon>
        <taxon>Vertebrata</taxon>
        <taxon>Euteleostomi</taxon>
        <taxon>Actinopterygii</taxon>
        <taxon>Neopterygii</taxon>
        <taxon>Teleostei</taxon>
        <taxon>Neoteleostei</taxon>
        <taxon>Acanthomorphata</taxon>
        <taxon>Ovalentaria</taxon>
        <taxon>Cichlomorphae</taxon>
        <taxon>Cichliformes</taxon>
        <taxon>Cichlidae</taxon>
        <taxon>African cichlids</taxon>
        <taxon>Pseudocrenilabrinae</taxon>
        <taxon>Haplochromini</taxon>
        <taxon>Maylandia</taxon>
        <taxon>Maylandia zebra complex</taxon>
    </lineage>
</organism>
<keyword evidence="2" id="KW-1185">Reference proteome</keyword>
<reference evidence="1" key="2">
    <citation type="submission" date="2025-09" db="UniProtKB">
        <authorList>
            <consortium name="Ensembl"/>
        </authorList>
    </citation>
    <scope>IDENTIFICATION</scope>
</reference>
<accession>A0A3P9DHN7</accession>
<evidence type="ECO:0000313" key="1">
    <source>
        <dbReference type="Ensembl" id="ENSMZEP00005033938.1"/>
    </source>
</evidence>
<dbReference type="AlphaFoldDB" id="A0A3P9DHN7"/>
<sequence length="119" mass="13902">NKKDRAWRKIFYGFPLILANIYASNWDDHRFFTNVFARLPNMSSHNIIFEGDLNCSLSAMDHSSHKSTLSPNSACVIQSFLDHYGLADVWRFHNPASHQYSFFSNVHKTYICIEKQHHP</sequence>
<name>A0A3P9DHN7_9CICH</name>
<evidence type="ECO:0008006" key="3">
    <source>
        <dbReference type="Google" id="ProtNLM"/>
    </source>
</evidence>
<proteinExistence type="predicted"/>
<protein>
    <recommendedName>
        <fullName evidence="3">Endonuclease/exonuclease/phosphatase domain-containing protein</fullName>
    </recommendedName>
</protein>
<dbReference type="Gene3D" id="3.60.10.10">
    <property type="entry name" value="Endonuclease/exonuclease/phosphatase"/>
    <property type="match status" value="1"/>
</dbReference>
<reference evidence="1" key="1">
    <citation type="submission" date="2025-08" db="UniProtKB">
        <authorList>
            <consortium name="Ensembl"/>
        </authorList>
    </citation>
    <scope>IDENTIFICATION</scope>
</reference>
<dbReference type="InterPro" id="IPR036691">
    <property type="entry name" value="Endo/exonu/phosph_ase_sf"/>
</dbReference>
<dbReference type="STRING" id="106582.ENSMZEP00005033938"/>
<evidence type="ECO:0000313" key="2">
    <source>
        <dbReference type="Proteomes" id="UP000265160"/>
    </source>
</evidence>
<dbReference type="Ensembl" id="ENSMZET00005035134.1">
    <property type="protein sequence ID" value="ENSMZEP00005033938.1"/>
    <property type="gene ID" value="ENSMZEG00005025378.1"/>
</dbReference>